<dbReference type="PANTHER" id="PTHR14969">
    <property type="entry name" value="SPHINGOSINE-1-PHOSPHATE PHOSPHOHYDROLASE"/>
    <property type="match status" value="1"/>
</dbReference>
<feature type="transmembrane region" description="Helical" evidence="1">
    <location>
        <begin position="90"/>
        <end position="111"/>
    </location>
</feature>
<keyword evidence="1" id="KW-0812">Transmembrane</keyword>
<gene>
    <name evidence="3" type="ORF">SY83_04140</name>
</gene>
<dbReference type="EMBL" id="CP011388">
    <property type="protein sequence ID" value="ANE45623.1"/>
    <property type="molecule type" value="Genomic_DNA"/>
</dbReference>
<accession>A0A172TFR1</accession>
<protein>
    <recommendedName>
        <fullName evidence="2">Phosphatidic acid phosphatase type 2/haloperoxidase domain-containing protein</fullName>
    </recommendedName>
</protein>
<dbReference type="PATRIC" id="fig|1178515.4.peg.825"/>
<dbReference type="AlphaFoldDB" id="A0A172TFR1"/>
<sequence>MKWFNLQMTKAILIGLLCALGFAFIALLINGEFNIGFDAAVIGVVQGWESPGLTTILTWLTAIGAGWPVAGITVLSALFLYFVLHHRREVILLLSAGAASGLLNVVLKQIFRRTRPDIYRLIDIHGYSFPSGHSMAAFTLYGMLSYLLWRHANTVALRVAIVLFSVVMIVGIGVSRIYLGVHYPSDVLGGYLASGSLLAVMIHYYEKAQGKGARAASAGKK</sequence>
<keyword evidence="1" id="KW-0472">Membrane</keyword>
<dbReference type="KEGG" id="pswu:SY83_04140"/>
<feature type="transmembrane region" description="Helical" evidence="1">
    <location>
        <begin position="161"/>
        <end position="181"/>
    </location>
</feature>
<dbReference type="InterPro" id="IPR000326">
    <property type="entry name" value="PAP2/HPO"/>
</dbReference>
<proteinExistence type="predicted"/>
<dbReference type="OrthoDB" id="9789113at2"/>
<dbReference type="STRING" id="1178515.SY83_04140"/>
<keyword evidence="1" id="KW-1133">Transmembrane helix</keyword>
<reference evidence="3 4" key="1">
    <citation type="submission" date="2015-01" db="EMBL/GenBank/DDBJ databases">
        <title>Paenibacillus swuensis/DY6/whole genome sequencing.</title>
        <authorList>
            <person name="Kim M.K."/>
            <person name="Srinivasan S."/>
            <person name="Lee J.-J."/>
        </authorList>
    </citation>
    <scope>NUCLEOTIDE SEQUENCE [LARGE SCALE GENOMIC DNA]</scope>
    <source>
        <strain evidence="3 4">DY6</strain>
    </source>
</reference>
<evidence type="ECO:0000313" key="4">
    <source>
        <dbReference type="Proteomes" id="UP000076927"/>
    </source>
</evidence>
<dbReference type="SUPFAM" id="SSF48317">
    <property type="entry name" value="Acid phosphatase/Vanadium-dependent haloperoxidase"/>
    <property type="match status" value="1"/>
</dbReference>
<dbReference type="CDD" id="cd03392">
    <property type="entry name" value="PAP2_like_2"/>
    <property type="match status" value="1"/>
</dbReference>
<feature type="transmembrane region" description="Helical" evidence="1">
    <location>
        <begin position="131"/>
        <end position="149"/>
    </location>
</feature>
<dbReference type="PANTHER" id="PTHR14969:SF13">
    <property type="entry name" value="AT30094P"/>
    <property type="match status" value="1"/>
</dbReference>
<evidence type="ECO:0000259" key="2">
    <source>
        <dbReference type="SMART" id="SM00014"/>
    </source>
</evidence>
<evidence type="ECO:0000313" key="3">
    <source>
        <dbReference type="EMBL" id="ANE45623.1"/>
    </source>
</evidence>
<keyword evidence="4" id="KW-1185">Reference proteome</keyword>
<evidence type="ECO:0000256" key="1">
    <source>
        <dbReference type="SAM" id="Phobius"/>
    </source>
</evidence>
<dbReference type="Pfam" id="PF01569">
    <property type="entry name" value="PAP2"/>
    <property type="match status" value="1"/>
</dbReference>
<name>A0A172TFR1_9BACL</name>
<dbReference type="Gene3D" id="1.20.144.10">
    <property type="entry name" value="Phosphatidic acid phosphatase type 2/haloperoxidase"/>
    <property type="match status" value="2"/>
</dbReference>
<dbReference type="SMART" id="SM00014">
    <property type="entry name" value="acidPPc"/>
    <property type="match status" value="1"/>
</dbReference>
<dbReference type="InterPro" id="IPR036938">
    <property type="entry name" value="PAP2/HPO_sf"/>
</dbReference>
<dbReference type="RefSeq" id="WP_068604514.1">
    <property type="nucleotide sequence ID" value="NZ_CP011388.1"/>
</dbReference>
<dbReference type="Proteomes" id="UP000076927">
    <property type="component" value="Chromosome"/>
</dbReference>
<feature type="transmembrane region" description="Helical" evidence="1">
    <location>
        <begin position="187"/>
        <end position="205"/>
    </location>
</feature>
<organism evidence="3 4">
    <name type="scientific">Paenibacillus swuensis</name>
    <dbReference type="NCBI Taxonomy" id="1178515"/>
    <lineage>
        <taxon>Bacteria</taxon>
        <taxon>Bacillati</taxon>
        <taxon>Bacillota</taxon>
        <taxon>Bacilli</taxon>
        <taxon>Bacillales</taxon>
        <taxon>Paenibacillaceae</taxon>
        <taxon>Paenibacillus</taxon>
    </lineage>
</organism>
<feature type="transmembrane region" description="Helical" evidence="1">
    <location>
        <begin position="57"/>
        <end position="83"/>
    </location>
</feature>
<feature type="domain" description="Phosphatidic acid phosphatase type 2/haloperoxidase" evidence="2">
    <location>
        <begin position="90"/>
        <end position="202"/>
    </location>
</feature>